<organism evidence="2 3">
    <name type="scientific">Lignipirellula cremea</name>
    <dbReference type="NCBI Taxonomy" id="2528010"/>
    <lineage>
        <taxon>Bacteria</taxon>
        <taxon>Pseudomonadati</taxon>
        <taxon>Planctomycetota</taxon>
        <taxon>Planctomycetia</taxon>
        <taxon>Pirellulales</taxon>
        <taxon>Pirellulaceae</taxon>
        <taxon>Lignipirellula</taxon>
    </lineage>
</organism>
<keyword evidence="3" id="KW-1185">Reference proteome</keyword>
<evidence type="ECO:0000259" key="1">
    <source>
        <dbReference type="PROSITE" id="PS51502"/>
    </source>
</evidence>
<evidence type="ECO:0000313" key="2">
    <source>
        <dbReference type="EMBL" id="QDU94695.1"/>
    </source>
</evidence>
<dbReference type="Proteomes" id="UP000317648">
    <property type="component" value="Chromosome"/>
</dbReference>
<dbReference type="SUPFAM" id="SSF54909">
    <property type="entry name" value="Dimeric alpha+beta barrel"/>
    <property type="match status" value="1"/>
</dbReference>
<dbReference type="SMART" id="SM00886">
    <property type="entry name" value="Dabb"/>
    <property type="match status" value="1"/>
</dbReference>
<dbReference type="InterPro" id="IPR011008">
    <property type="entry name" value="Dimeric_a/b-barrel"/>
</dbReference>
<dbReference type="PROSITE" id="PS51502">
    <property type="entry name" value="S_R_A_B_BARREL"/>
    <property type="match status" value="1"/>
</dbReference>
<feature type="domain" description="Stress-response A/B barrel" evidence="1">
    <location>
        <begin position="11"/>
        <end position="107"/>
    </location>
</feature>
<protein>
    <submittedName>
        <fullName evidence="2">Stress responsive A/B Barrel Domain protein</fullName>
    </submittedName>
</protein>
<reference evidence="2 3" key="1">
    <citation type="submission" date="2019-02" db="EMBL/GenBank/DDBJ databases">
        <title>Deep-cultivation of Planctomycetes and their phenomic and genomic characterization uncovers novel biology.</title>
        <authorList>
            <person name="Wiegand S."/>
            <person name="Jogler M."/>
            <person name="Boedeker C."/>
            <person name="Pinto D."/>
            <person name="Vollmers J."/>
            <person name="Rivas-Marin E."/>
            <person name="Kohn T."/>
            <person name="Peeters S.H."/>
            <person name="Heuer A."/>
            <person name="Rast P."/>
            <person name="Oberbeckmann S."/>
            <person name="Bunk B."/>
            <person name="Jeske O."/>
            <person name="Meyerdierks A."/>
            <person name="Storesund J.E."/>
            <person name="Kallscheuer N."/>
            <person name="Luecker S."/>
            <person name="Lage O.M."/>
            <person name="Pohl T."/>
            <person name="Merkel B.J."/>
            <person name="Hornburger P."/>
            <person name="Mueller R.-W."/>
            <person name="Bruemmer F."/>
            <person name="Labrenz M."/>
            <person name="Spormann A.M."/>
            <person name="Op den Camp H."/>
            <person name="Overmann J."/>
            <person name="Amann R."/>
            <person name="Jetten M.S.M."/>
            <person name="Mascher T."/>
            <person name="Medema M.H."/>
            <person name="Devos D.P."/>
            <person name="Kaster A.-K."/>
            <person name="Ovreas L."/>
            <person name="Rohde M."/>
            <person name="Galperin M.Y."/>
            <person name="Jogler C."/>
        </authorList>
    </citation>
    <scope>NUCLEOTIDE SEQUENCE [LARGE SCALE GENOMIC DNA]</scope>
    <source>
        <strain evidence="2 3">Pla85_3_4</strain>
    </source>
</reference>
<dbReference type="Pfam" id="PF07876">
    <property type="entry name" value="Dabb"/>
    <property type="match status" value="1"/>
</dbReference>
<dbReference type="Gene3D" id="3.30.70.100">
    <property type="match status" value="1"/>
</dbReference>
<dbReference type="AlphaFoldDB" id="A0A518DS83"/>
<dbReference type="OrthoDB" id="8114960at2"/>
<proteinExistence type="predicted"/>
<name>A0A518DS83_9BACT</name>
<evidence type="ECO:0000313" key="3">
    <source>
        <dbReference type="Proteomes" id="UP000317648"/>
    </source>
</evidence>
<dbReference type="EMBL" id="CP036433">
    <property type="protein sequence ID" value="QDU94695.1"/>
    <property type="molecule type" value="Genomic_DNA"/>
</dbReference>
<dbReference type="KEGG" id="lcre:Pla8534_25010"/>
<accession>A0A518DS83</accession>
<sequence>MSDSQLSSARLAHNVFFTLKDSSPEAIDCLVAACHQHLNDHPGTVFFAAGTLVSDLDRPVNVRDFHVALHVVFENRAAHDVYQTAERHLQFIAENKDSWAAVKVFDSYVS</sequence>
<dbReference type="RefSeq" id="WP_145053324.1">
    <property type="nucleotide sequence ID" value="NZ_CP036433.1"/>
</dbReference>
<gene>
    <name evidence="2" type="ORF">Pla8534_25010</name>
</gene>
<dbReference type="InterPro" id="IPR013097">
    <property type="entry name" value="Dabb"/>
</dbReference>